<accession>A0A1F6YMD9</accession>
<protein>
    <submittedName>
        <fullName evidence="1">Uncharacterized protein</fullName>
    </submittedName>
</protein>
<comment type="caution">
    <text evidence="1">The sequence shown here is derived from an EMBL/GenBank/DDBJ whole genome shotgun (WGS) entry which is preliminary data.</text>
</comment>
<sequence>MEGKTMSSKYHWSPKGIQKRDADRAEIKAAILTTLQVVVDQERAKDPSFNISVKFLEQTMKDHPEVFRGIRKYEALMRPYFSSDLDFLREKLGLPRKKPEESF</sequence>
<proteinExistence type="predicted"/>
<organism evidence="1 2">
    <name type="scientific">Candidatus Nomurabacteria bacterium RIFOXYA2_FULL_42_12</name>
    <dbReference type="NCBI Taxonomy" id="1801801"/>
    <lineage>
        <taxon>Bacteria</taxon>
        <taxon>Candidatus Nomuraibacteriota</taxon>
    </lineage>
</organism>
<evidence type="ECO:0000313" key="2">
    <source>
        <dbReference type="Proteomes" id="UP000178138"/>
    </source>
</evidence>
<name>A0A1F6YMD9_9BACT</name>
<reference evidence="1 2" key="1">
    <citation type="journal article" date="2016" name="Nat. Commun.">
        <title>Thousands of microbial genomes shed light on interconnected biogeochemical processes in an aquifer system.</title>
        <authorList>
            <person name="Anantharaman K."/>
            <person name="Brown C.T."/>
            <person name="Hug L.A."/>
            <person name="Sharon I."/>
            <person name="Castelle C.J."/>
            <person name="Probst A.J."/>
            <person name="Thomas B.C."/>
            <person name="Singh A."/>
            <person name="Wilkins M.J."/>
            <person name="Karaoz U."/>
            <person name="Brodie E.L."/>
            <person name="Williams K.H."/>
            <person name="Hubbard S.S."/>
            <person name="Banfield J.F."/>
        </authorList>
    </citation>
    <scope>NUCLEOTIDE SEQUENCE [LARGE SCALE GENOMIC DNA]</scope>
</reference>
<dbReference type="AlphaFoldDB" id="A0A1F6YMD9"/>
<gene>
    <name evidence="1" type="ORF">A2225_02515</name>
</gene>
<dbReference type="Proteomes" id="UP000178138">
    <property type="component" value="Unassembled WGS sequence"/>
</dbReference>
<evidence type="ECO:0000313" key="1">
    <source>
        <dbReference type="EMBL" id="OGJ07542.1"/>
    </source>
</evidence>
<dbReference type="EMBL" id="MFVZ01000012">
    <property type="protein sequence ID" value="OGJ07542.1"/>
    <property type="molecule type" value="Genomic_DNA"/>
</dbReference>